<reference evidence="1" key="2">
    <citation type="journal article" date="2015" name="Data Brief">
        <title>Shoot transcriptome of the giant reed, Arundo donax.</title>
        <authorList>
            <person name="Barrero R.A."/>
            <person name="Guerrero F.D."/>
            <person name="Moolhuijzen P."/>
            <person name="Goolsby J.A."/>
            <person name="Tidwell J."/>
            <person name="Bellgard S.E."/>
            <person name="Bellgard M.I."/>
        </authorList>
    </citation>
    <scope>NUCLEOTIDE SEQUENCE</scope>
    <source>
        <tissue evidence="1">Shoot tissue taken approximately 20 cm above the soil surface</tissue>
    </source>
</reference>
<reference evidence="1" key="1">
    <citation type="submission" date="2014-09" db="EMBL/GenBank/DDBJ databases">
        <authorList>
            <person name="Magalhaes I.L.F."/>
            <person name="Oliveira U."/>
            <person name="Santos F.R."/>
            <person name="Vidigal T.H.D.A."/>
            <person name="Brescovit A.D."/>
            <person name="Santos A.J."/>
        </authorList>
    </citation>
    <scope>NUCLEOTIDE SEQUENCE</scope>
    <source>
        <tissue evidence="1">Shoot tissue taken approximately 20 cm above the soil surface</tissue>
    </source>
</reference>
<protein>
    <submittedName>
        <fullName evidence="1">Uncharacterized protein</fullName>
    </submittedName>
</protein>
<sequence>MHVLNYLIINCGFSNLFCNFIY</sequence>
<dbReference type="EMBL" id="GBRH01278940">
    <property type="protein sequence ID" value="JAD18955.1"/>
    <property type="molecule type" value="Transcribed_RNA"/>
</dbReference>
<name>A0A0A8Y1J9_ARUDO</name>
<dbReference type="AlphaFoldDB" id="A0A0A8Y1J9"/>
<organism evidence="1">
    <name type="scientific">Arundo donax</name>
    <name type="common">Giant reed</name>
    <name type="synonym">Donax arundinaceus</name>
    <dbReference type="NCBI Taxonomy" id="35708"/>
    <lineage>
        <taxon>Eukaryota</taxon>
        <taxon>Viridiplantae</taxon>
        <taxon>Streptophyta</taxon>
        <taxon>Embryophyta</taxon>
        <taxon>Tracheophyta</taxon>
        <taxon>Spermatophyta</taxon>
        <taxon>Magnoliopsida</taxon>
        <taxon>Liliopsida</taxon>
        <taxon>Poales</taxon>
        <taxon>Poaceae</taxon>
        <taxon>PACMAD clade</taxon>
        <taxon>Arundinoideae</taxon>
        <taxon>Arundineae</taxon>
        <taxon>Arundo</taxon>
    </lineage>
</organism>
<accession>A0A0A8Y1J9</accession>
<proteinExistence type="predicted"/>
<evidence type="ECO:0000313" key="1">
    <source>
        <dbReference type="EMBL" id="JAD18955.1"/>
    </source>
</evidence>